<dbReference type="InterPro" id="IPR022062">
    <property type="entry name" value="DUF3618"/>
</dbReference>
<reference evidence="2 3" key="1">
    <citation type="submission" date="2020-08" db="EMBL/GenBank/DDBJ databases">
        <title>Genomic Encyclopedia of Type Strains, Phase III (KMG-III): the genomes of soil and plant-associated and newly described type strains.</title>
        <authorList>
            <person name="Whitman W."/>
        </authorList>
    </citation>
    <scope>NUCLEOTIDE SEQUENCE [LARGE SCALE GENOMIC DNA]</scope>
    <source>
        <strain evidence="2 3">CECT 8712</strain>
    </source>
</reference>
<dbReference type="Proteomes" id="UP000536604">
    <property type="component" value="Unassembled WGS sequence"/>
</dbReference>
<keyword evidence="1" id="KW-0472">Membrane</keyword>
<name>A0A841IPJ6_9ACTN</name>
<dbReference type="AlphaFoldDB" id="A0A841IPJ6"/>
<keyword evidence="1" id="KW-0812">Transmembrane</keyword>
<evidence type="ECO:0000313" key="2">
    <source>
        <dbReference type="EMBL" id="MBB6120759.1"/>
    </source>
</evidence>
<feature type="transmembrane region" description="Helical" evidence="1">
    <location>
        <begin position="113"/>
        <end position="133"/>
    </location>
</feature>
<evidence type="ECO:0000256" key="1">
    <source>
        <dbReference type="SAM" id="Phobius"/>
    </source>
</evidence>
<proteinExistence type="predicted"/>
<gene>
    <name evidence="2" type="ORF">FHS13_002716</name>
</gene>
<sequence>MREAALMTGSDTGPRQTPAELEAEINEEQRRLAETIDRLLEEARPANIARRRLEQARDHGTRLVEEARALVIGGNAVRVESHLVEPEEGSVLLKGDEEVVSTYQSRRRLPPEVIALAVGLGMAVTVGVVAWAVRRRRS</sequence>
<protein>
    <recommendedName>
        <fullName evidence="4">DUF3618 domain-containing protein</fullName>
    </recommendedName>
</protein>
<organism evidence="2 3">
    <name type="scientific">Nocardiopsis algeriensis</name>
    <dbReference type="NCBI Taxonomy" id="1478215"/>
    <lineage>
        <taxon>Bacteria</taxon>
        <taxon>Bacillati</taxon>
        <taxon>Actinomycetota</taxon>
        <taxon>Actinomycetes</taxon>
        <taxon>Streptosporangiales</taxon>
        <taxon>Nocardiopsidaceae</taxon>
        <taxon>Nocardiopsis</taxon>
    </lineage>
</organism>
<evidence type="ECO:0008006" key="4">
    <source>
        <dbReference type="Google" id="ProtNLM"/>
    </source>
</evidence>
<keyword evidence="3" id="KW-1185">Reference proteome</keyword>
<dbReference type="Pfam" id="PF12277">
    <property type="entry name" value="DUF3618"/>
    <property type="match status" value="1"/>
</dbReference>
<keyword evidence="1" id="KW-1133">Transmembrane helix</keyword>
<evidence type="ECO:0000313" key="3">
    <source>
        <dbReference type="Proteomes" id="UP000536604"/>
    </source>
</evidence>
<comment type="caution">
    <text evidence="2">The sequence shown here is derived from an EMBL/GenBank/DDBJ whole genome shotgun (WGS) entry which is preliminary data.</text>
</comment>
<accession>A0A841IPJ6</accession>
<dbReference type="EMBL" id="JACHJO010000007">
    <property type="protein sequence ID" value="MBB6120759.1"/>
    <property type="molecule type" value="Genomic_DNA"/>
</dbReference>